<dbReference type="RefSeq" id="WP_130474336.1">
    <property type="nucleotide sequence ID" value="NZ_SFCC01000003.1"/>
</dbReference>
<dbReference type="AlphaFoldDB" id="A0A4Q7JB78"/>
<keyword evidence="3" id="KW-1185">Reference proteome</keyword>
<dbReference type="Proteomes" id="UP000292003">
    <property type="component" value="Unassembled WGS sequence"/>
</dbReference>
<dbReference type="EMBL" id="SFCC01000003">
    <property type="protein sequence ID" value="RZQ64537.1"/>
    <property type="molecule type" value="Genomic_DNA"/>
</dbReference>
<protein>
    <submittedName>
        <fullName evidence="2">DUF397 domain-containing protein</fullName>
    </submittedName>
</protein>
<dbReference type="InterPro" id="IPR007278">
    <property type="entry name" value="DUF397"/>
</dbReference>
<feature type="domain" description="DUF397" evidence="1">
    <location>
        <begin position="27"/>
        <end position="63"/>
    </location>
</feature>
<comment type="caution">
    <text evidence="2">The sequence shown here is derived from an EMBL/GenBank/DDBJ whole genome shotgun (WGS) entry which is preliminary data.</text>
</comment>
<name>A0A4Q7JB78_9PSEU</name>
<accession>A0A4Q7JB78</accession>
<reference evidence="2 3" key="1">
    <citation type="submission" date="2019-02" db="EMBL/GenBank/DDBJ databases">
        <title>Draft genome sequence of Amycolatopsis sp. 8-3EHSu isolated from roots of Suaeda maritima.</title>
        <authorList>
            <person name="Duangmal K."/>
            <person name="Chantavorakit T."/>
        </authorList>
    </citation>
    <scope>NUCLEOTIDE SEQUENCE [LARGE SCALE GENOMIC DNA]</scope>
    <source>
        <strain evidence="2 3">8-3EHSu</strain>
    </source>
</reference>
<evidence type="ECO:0000259" key="1">
    <source>
        <dbReference type="Pfam" id="PF04149"/>
    </source>
</evidence>
<dbReference type="Pfam" id="PF04149">
    <property type="entry name" value="DUF397"/>
    <property type="match status" value="1"/>
</dbReference>
<evidence type="ECO:0000313" key="3">
    <source>
        <dbReference type="Proteomes" id="UP000292003"/>
    </source>
</evidence>
<gene>
    <name evidence="2" type="ORF">EWH70_06350</name>
</gene>
<sequence length="71" mass="7719">MIDDKGHVRHQLDLSGAEWKPAGPEAEVAFVPHTDGVEYVAVRQPGGPTLVYTPSEWEAFQNGAIDGEFTP</sequence>
<organism evidence="2 3">
    <name type="scientific">Amycolatopsis suaedae</name>
    <dbReference type="NCBI Taxonomy" id="2510978"/>
    <lineage>
        <taxon>Bacteria</taxon>
        <taxon>Bacillati</taxon>
        <taxon>Actinomycetota</taxon>
        <taxon>Actinomycetes</taxon>
        <taxon>Pseudonocardiales</taxon>
        <taxon>Pseudonocardiaceae</taxon>
        <taxon>Amycolatopsis</taxon>
    </lineage>
</organism>
<dbReference type="OrthoDB" id="4299240at2"/>
<proteinExistence type="predicted"/>
<evidence type="ECO:0000313" key="2">
    <source>
        <dbReference type="EMBL" id="RZQ64537.1"/>
    </source>
</evidence>